<sequence>MPRLRSGAATPAPAAVRVTPSEDATAAGAAPTAPVSLPTTAPTPGPGGGAGPEVEVEAEAAVRAVWHCAVSLAFLQRFARDTVRQGWTTYDILQRVVLPATSDRRCRYVDMLPPADSSTLTYFVSYAWSMPFTLLVDLLSHHLHSADPKQVRREAAAARRMGQWRPRAAAGTCAPASRPTLAPGKCGQC</sequence>
<feature type="region of interest" description="Disordered" evidence="1">
    <location>
        <begin position="1"/>
        <end position="53"/>
    </location>
</feature>
<dbReference type="AlphaFoldDB" id="A0A835TM01"/>
<feature type="compositionally biased region" description="Low complexity" evidence="1">
    <location>
        <begin position="8"/>
        <end position="42"/>
    </location>
</feature>
<gene>
    <name evidence="2" type="ORF">HXX76_004278</name>
</gene>
<proteinExistence type="predicted"/>
<name>A0A835TM01_CHLIN</name>
<dbReference type="EMBL" id="JAEHOC010000007">
    <property type="protein sequence ID" value="KAG2440165.1"/>
    <property type="molecule type" value="Genomic_DNA"/>
</dbReference>
<reference evidence="2" key="1">
    <citation type="journal article" date="2020" name="bioRxiv">
        <title>Comparative genomics of Chlamydomonas.</title>
        <authorList>
            <person name="Craig R.J."/>
            <person name="Hasan A.R."/>
            <person name="Ness R.W."/>
            <person name="Keightley P.D."/>
        </authorList>
    </citation>
    <scope>NUCLEOTIDE SEQUENCE</scope>
    <source>
        <strain evidence="2">SAG 7.73</strain>
    </source>
</reference>
<dbReference type="Proteomes" id="UP000650467">
    <property type="component" value="Unassembled WGS sequence"/>
</dbReference>
<dbReference type="OrthoDB" id="545953at2759"/>
<organism evidence="2 3">
    <name type="scientific">Chlamydomonas incerta</name>
    <dbReference type="NCBI Taxonomy" id="51695"/>
    <lineage>
        <taxon>Eukaryota</taxon>
        <taxon>Viridiplantae</taxon>
        <taxon>Chlorophyta</taxon>
        <taxon>core chlorophytes</taxon>
        <taxon>Chlorophyceae</taxon>
        <taxon>CS clade</taxon>
        <taxon>Chlamydomonadales</taxon>
        <taxon>Chlamydomonadaceae</taxon>
        <taxon>Chlamydomonas</taxon>
    </lineage>
</organism>
<comment type="caution">
    <text evidence="2">The sequence shown here is derived from an EMBL/GenBank/DDBJ whole genome shotgun (WGS) entry which is preliminary data.</text>
</comment>
<protein>
    <submittedName>
        <fullName evidence="2">Uncharacterized protein</fullName>
    </submittedName>
</protein>
<evidence type="ECO:0000313" key="2">
    <source>
        <dbReference type="EMBL" id="KAG2440165.1"/>
    </source>
</evidence>
<evidence type="ECO:0000313" key="3">
    <source>
        <dbReference type="Proteomes" id="UP000650467"/>
    </source>
</evidence>
<evidence type="ECO:0000256" key="1">
    <source>
        <dbReference type="SAM" id="MobiDB-lite"/>
    </source>
</evidence>
<keyword evidence="3" id="KW-1185">Reference proteome</keyword>
<accession>A0A835TM01</accession>